<organism evidence="1 2">
    <name type="scientific">Candidatus Yanofskybacteria bacterium RIFCSPHIGHO2_02_FULL_38_22b</name>
    <dbReference type="NCBI Taxonomy" id="1802673"/>
    <lineage>
        <taxon>Bacteria</taxon>
        <taxon>Candidatus Yanofskyibacteriota</taxon>
    </lineage>
</organism>
<gene>
    <name evidence="1" type="ORF">A3B86_01320</name>
</gene>
<sequence>MLAKVGSIEVTYVLMEIKFYPDSDLEDFRESVLEYQKIWDENSSQIISSWESHSGLKFRESYINAIVWDGISASHPLSLRYDLLPDGKKDTLAHELGHRLLYKRLSFASQHFTIGYYYSWLLVLEGA</sequence>
<protein>
    <submittedName>
        <fullName evidence="1">Uncharacterized protein</fullName>
    </submittedName>
</protein>
<comment type="caution">
    <text evidence="1">The sequence shown here is derived from an EMBL/GenBank/DDBJ whole genome shotgun (WGS) entry which is preliminary data.</text>
</comment>
<accession>A0A1F8F2M4</accession>
<name>A0A1F8F2M4_9BACT</name>
<proteinExistence type="predicted"/>
<dbReference type="AlphaFoldDB" id="A0A1F8F2M4"/>
<reference evidence="1 2" key="1">
    <citation type="journal article" date="2016" name="Nat. Commun.">
        <title>Thousands of microbial genomes shed light on interconnected biogeochemical processes in an aquifer system.</title>
        <authorList>
            <person name="Anantharaman K."/>
            <person name="Brown C.T."/>
            <person name="Hug L.A."/>
            <person name="Sharon I."/>
            <person name="Castelle C.J."/>
            <person name="Probst A.J."/>
            <person name="Thomas B.C."/>
            <person name="Singh A."/>
            <person name="Wilkins M.J."/>
            <person name="Karaoz U."/>
            <person name="Brodie E.L."/>
            <person name="Williams K.H."/>
            <person name="Hubbard S.S."/>
            <person name="Banfield J.F."/>
        </authorList>
    </citation>
    <scope>NUCLEOTIDE SEQUENCE [LARGE SCALE GENOMIC DNA]</scope>
</reference>
<dbReference type="EMBL" id="MGJN01000007">
    <property type="protein sequence ID" value="OGN07373.1"/>
    <property type="molecule type" value="Genomic_DNA"/>
</dbReference>
<dbReference type="Proteomes" id="UP000176834">
    <property type="component" value="Unassembled WGS sequence"/>
</dbReference>
<evidence type="ECO:0000313" key="1">
    <source>
        <dbReference type="EMBL" id="OGN07373.1"/>
    </source>
</evidence>
<evidence type="ECO:0000313" key="2">
    <source>
        <dbReference type="Proteomes" id="UP000176834"/>
    </source>
</evidence>